<feature type="non-terminal residue" evidence="2">
    <location>
        <position position="1"/>
    </location>
</feature>
<protein>
    <submittedName>
        <fullName evidence="2">Uncharacterized protein</fullName>
    </submittedName>
</protein>
<evidence type="ECO:0000313" key="3">
    <source>
        <dbReference type="Proteomes" id="UP000823775"/>
    </source>
</evidence>
<sequence length="78" mass="8568">YDRRVRRSILRVQETTHPGREGQRGEHEEHIINGRERRGAGGGAWPPVPHRIVFPGASCPGLANGGHTAHSTLPPSYI</sequence>
<gene>
    <name evidence="2" type="ORF">HAX54_043472</name>
</gene>
<evidence type="ECO:0000313" key="2">
    <source>
        <dbReference type="EMBL" id="MCE2055809.1"/>
    </source>
</evidence>
<evidence type="ECO:0000256" key="1">
    <source>
        <dbReference type="SAM" id="MobiDB-lite"/>
    </source>
</evidence>
<feature type="region of interest" description="Disordered" evidence="1">
    <location>
        <begin position="1"/>
        <end position="30"/>
    </location>
</feature>
<dbReference type="EMBL" id="JACEIK010006504">
    <property type="protein sequence ID" value="MCE2055809.1"/>
    <property type="molecule type" value="Genomic_DNA"/>
</dbReference>
<accession>A0ABS8W5C2</accession>
<dbReference type="Proteomes" id="UP000823775">
    <property type="component" value="Unassembled WGS sequence"/>
</dbReference>
<reference evidence="2 3" key="1">
    <citation type="journal article" date="2021" name="BMC Genomics">
        <title>Datura genome reveals duplications of psychoactive alkaloid biosynthetic genes and high mutation rate following tissue culture.</title>
        <authorList>
            <person name="Rajewski A."/>
            <person name="Carter-House D."/>
            <person name="Stajich J."/>
            <person name="Litt A."/>
        </authorList>
    </citation>
    <scope>NUCLEOTIDE SEQUENCE [LARGE SCALE GENOMIC DNA]</scope>
    <source>
        <strain evidence="2">AR-01</strain>
    </source>
</reference>
<name>A0ABS8W5C2_DATST</name>
<organism evidence="2 3">
    <name type="scientific">Datura stramonium</name>
    <name type="common">Jimsonweed</name>
    <name type="synonym">Common thornapple</name>
    <dbReference type="NCBI Taxonomy" id="4076"/>
    <lineage>
        <taxon>Eukaryota</taxon>
        <taxon>Viridiplantae</taxon>
        <taxon>Streptophyta</taxon>
        <taxon>Embryophyta</taxon>
        <taxon>Tracheophyta</taxon>
        <taxon>Spermatophyta</taxon>
        <taxon>Magnoliopsida</taxon>
        <taxon>eudicotyledons</taxon>
        <taxon>Gunneridae</taxon>
        <taxon>Pentapetalae</taxon>
        <taxon>asterids</taxon>
        <taxon>lamiids</taxon>
        <taxon>Solanales</taxon>
        <taxon>Solanaceae</taxon>
        <taxon>Solanoideae</taxon>
        <taxon>Datureae</taxon>
        <taxon>Datura</taxon>
    </lineage>
</organism>
<feature type="compositionally biased region" description="Basic and acidic residues" evidence="1">
    <location>
        <begin position="17"/>
        <end position="30"/>
    </location>
</feature>
<comment type="caution">
    <text evidence="2">The sequence shown here is derived from an EMBL/GenBank/DDBJ whole genome shotgun (WGS) entry which is preliminary data.</text>
</comment>
<proteinExistence type="predicted"/>
<keyword evidence="3" id="KW-1185">Reference proteome</keyword>